<name>A0A6L6U5T5_9FLAO</name>
<evidence type="ECO:0000313" key="2">
    <source>
        <dbReference type="EMBL" id="MUU77249.1"/>
    </source>
</evidence>
<dbReference type="EMBL" id="WOWS01000001">
    <property type="protein sequence ID" value="MUU77249.1"/>
    <property type="molecule type" value="Genomic_DNA"/>
</dbReference>
<sequence length="55" mass="6479">MIEFIRTSIKTSENTTNKLISILSVALVTMIILWFLQFLKNRKLKAKIKDLERNL</sequence>
<feature type="transmembrane region" description="Helical" evidence="1">
    <location>
        <begin position="20"/>
        <end position="39"/>
    </location>
</feature>
<organism evidence="2 3">
    <name type="scientific">Winogradskyella endarachnes</name>
    <dbReference type="NCBI Taxonomy" id="2681965"/>
    <lineage>
        <taxon>Bacteria</taxon>
        <taxon>Pseudomonadati</taxon>
        <taxon>Bacteroidota</taxon>
        <taxon>Flavobacteriia</taxon>
        <taxon>Flavobacteriales</taxon>
        <taxon>Flavobacteriaceae</taxon>
        <taxon>Winogradskyella</taxon>
    </lineage>
</organism>
<dbReference type="Proteomes" id="UP000478208">
    <property type="component" value="Unassembled WGS sequence"/>
</dbReference>
<comment type="caution">
    <text evidence="2">The sequence shown here is derived from an EMBL/GenBank/DDBJ whole genome shotgun (WGS) entry which is preliminary data.</text>
</comment>
<accession>A0A6L6U5T5</accession>
<dbReference type="RefSeq" id="WP_157361692.1">
    <property type="nucleotide sequence ID" value="NZ_WOWS01000001.1"/>
</dbReference>
<protein>
    <submittedName>
        <fullName evidence="2">Uncharacterized protein</fullName>
    </submittedName>
</protein>
<keyword evidence="1" id="KW-0812">Transmembrane</keyword>
<reference evidence="2 3" key="1">
    <citation type="submission" date="2019-12" db="EMBL/GenBank/DDBJ databases">
        <authorList>
            <person name="Li J."/>
        </authorList>
    </citation>
    <scope>NUCLEOTIDE SEQUENCE [LARGE SCALE GENOMIC DNA]</scope>
    <source>
        <strain evidence="2 3">HL2-2</strain>
    </source>
</reference>
<keyword evidence="1" id="KW-1133">Transmembrane helix</keyword>
<evidence type="ECO:0000313" key="3">
    <source>
        <dbReference type="Proteomes" id="UP000478208"/>
    </source>
</evidence>
<evidence type="ECO:0000256" key="1">
    <source>
        <dbReference type="SAM" id="Phobius"/>
    </source>
</evidence>
<dbReference type="AlphaFoldDB" id="A0A6L6U5T5"/>
<keyword evidence="3" id="KW-1185">Reference proteome</keyword>
<keyword evidence="1" id="KW-0472">Membrane</keyword>
<gene>
    <name evidence="2" type="ORF">GN138_02215</name>
</gene>
<proteinExistence type="predicted"/>